<dbReference type="KEGG" id="fls:GLV81_13110"/>
<dbReference type="Proteomes" id="UP000426027">
    <property type="component" value="Chromosome"/>
</dbReference>
<dbReference type="EMBL" id="CP046566">
    <property type="protein sequence ID" value="QGW28911.1"/>
    <property type="molecule type" value="Genomic_DNA"/>
</dbReference>
<dbReference type="SUPFAM" id="SSF52141">
    <property type="entry name" value="Uracil-DNA glycosylase-like"/>
    <property type="match status" value="1"/>
</dbReference>
<sequence length="231" mass="26212">MPQNEVESHPYLDIQMSKANFHHGSFTTLLLGTFPIYELTKSEPIEAAGVTKRTEWTQQANFKFFYGSKGNSFWKILANIAGTEFPSSTESCLKILAQQNIFIGDVIASASRIGYSSKDQDLTINSLNRALQNTLDSLTSIQQIVFTSDVAKRVFTEIIGIPNARRIQTMNLNNRNISMYTLPTPAGNGRSVRRFFKDFPPTAEEIVLIEKKLPYALAYRERLYRQFLQVI</sequence>
<proteinExistence type="predicted"/>
<organism evidence="1 2">
    <name type="scientific">Phnomibacter ginsenosidimutans</name>
    <dbReference type="NCBI Taxonomy" id="2676868"/>
    <lineage>
        <taxon>Bacteria</taxon>
        <taxon>Pseudomonadati</taxon>
        <taxon>Bacteroidota</taxon>
        <taxon>Chitinophagia</taxon>
        <taxon>Chitinophagales</taxon>
        <taxon>Chitinophagaceae</taxon>
        <taxon>Phnomibacter</taxon>
    </lineage>
</organism>
<dbReference type="AlphaFoldDB" id="A0A6I6H2X4"/>
<dbReference type="InterPro" id="IPR036895">
    <property type="entry name" value="Uracil-DNA_glycosylase-like_sf"/>
</dbReference>
<evidence type="ECO:0000313" key="2">
    <source>
        <dbReference type="Proteomes" id="UP000426027"/>
    </source>
</evidence>
<gene>
    <name evidence="1" type="ORF">GLV81_13110</name>
</gene>
<reference evidence="1 2" key="1">
    <citation type="submission" date="2019-11" db="EMBL/GenBank/DDBJ databases">
        <authorList>
            <person name="Im W.T."/>
        </authorList>
    </citation>
    <scope>NUCLEOTIDE SEQUENCE [LARGE SCALE GENOMIC DNA]</scope>
    <source>
        <strain evidence="1 2">SB-02</strain>
    </source>
</reference>
<evidence type="ECO:0008006" key="3">
    <source>
        <dbReference type="Google" id="ProtNLM"/>
    </source>
</evidence>
<evidence type="ECO:0000313" key="1">
    <source>
        <dbReference type="EMBL" id="QGW28911.1"/>
    </source>
</evidence>
<accession>A0A6I6H2X4</accession>
<keyword evidence="2" id="KW-1185">Reference proteome</keyword>
<dbReference type="RefSeq" id="WP_157479264.1">
    <property type="nucleotide sequence ID" value="NZ_CP046566.1"/>
</dbReference>
<dbReference type="Gene3D" id="3.40.470.10">
    <property type="entry name" value="Uracil-DNA glycosylase-like domain"/>
    <property type="match status" value="1"/>
</dbReference>
<name>A0A6I6H2X4_9BACT</name>
<protein>
    <recommendedName>
        <fullName evidence="3">Uracil-DNA glycosylase family protein</fullName>
    </recommendedName>
</protein>